<evidence type="ECO:0000259" key="2">
    <source>
        <dbReference type="Pfam" id="PF03781"/>
    </source>
</evidence>
<sequence>MCDLRLVVLICLIISSWAQAQRKTPAQILPEPPGVVRVSDNLFMDEAEVANIHWLEYLQYIRCDSSYTFYQSQIPDSTVWKTFAEELGARLMDPFVAHYFRYPGFRYYPLVGISYEQAVAYCRWRSSMVNNGYFQSAEFQKKHPELRNFNVMAEYRLPTETEWEQAVTGNQPVGTEPLELVPWPPKFSLRPVLLRKEKNLDSCVTAFALPRDKPVFQLPYTLRENFISEENGQPFFCPAYQEFFTEYIYNHPPTASKLYHVIGNVAELTATKGIAKGGSFRSSVRQITVSSRQLYQGPQCWLGFRCVATVRLVPKPVTQ</sequence>
<evidence type="ECO:0000313" key="3">
    <source>
        <dbReference type="EMBL" id="MDU0371514.1"/>
    </source>
</evidence>
<dbReference type="RefSeq" id="WP_315998976.1">
    <property type="nucleotide sequence ID" value="NZ_JAWDJT010000009.1"/>
</dbReference>
<keyword evidence="4" id="KW-1185">Reference proteome</keyword>
<feature type="chain" id="PRO_5045175127" evidence="1">
    <location>
        <begin position="21"/>
        <end position="319"/>
    </location>
</feature>
<dbReference type="Gene3D" id="3.90.1580.10">
    <property type="entry name" value="paralog of FGE (formylglycine-generating enzyme)"/>
    <property type="match status" value="1"/>
</dbReference>
<dbReference type="Proteomes" id="UP001250698">
    <property type="component" value="Unassembled WGS sequence"/>
</dbReference>
<proteinExistence type="predicted"/>
<dbReference type="Pfam" id="PF03781">
    <property type="entry name" value="FGE-sulfatase"/>
    <property type="match status" value="1"/>
</dbReference>
<accession>A0ABU3TJG2</accession>
<feature type="signal peptide" evidence="1">
    <location>
        <begin position="1"/>
        <end position="20"/>
    </location>
</feature>
<reference evidence="3 4" key="1">
    <citation type="submission" date="2023-10" db="EMBL/GenBank/DDBJ databases">
        <title>Hymenobacter endophyticus sp. nov., an isolate from the leaf tissues of wheat.</title>
        <authorList>
            <person name="Dai Y."/>
        </authorList>
    </citation>
    <scope>NUCLEOTIDE SEQUENCE [LARGE SCALE GENOMIC DNA]</scope>
    <source>
        <strain evidence="3 4">ZK17L-C2</strain>
    </source>
</reference>
<gene>
    <name evidence="3" type="ORF">ROI90_13985</name>
</gene>
<keyword evidence="1" id="KW-0732">Signal</keyword>
<dbReference type="PANTHER" id="PTHR23150">
    <property type="entry name" value="SULFATASE MODIFYING FACTOR 1, 2"/>
    <property type="match status" value="1"/>
</dbReference>
<dbReference type="InterPro" id="IPR016187">
    <property type="entry name" value="CTDL_fold"/>
</dbReference>
<feature type="domain" description="Sulfatase-modifying factor enzyme-like" evidence="2">
    <location>
        <begin position="32"/>
        <end position="171"/>
    </location>
</feature>
<protein>
    <submittedName>
        <fullName evidence="3">SUMF1/EgtB/PvdO family nonheme iron enzyme</fullName>
    </submittedName>
</protein>
<dbReference type="InterPro" id="IPR051043">
    <property type="entry name" value="Sulfatase_Mod_Factor_Kinase"/>
</dbReference>
<dbReference type="InterPro" id="IPR005532">
    <property type="entry name" value="SUMF_dom"/>
</dbReference>
<name>A0ABU3TJG2_9BACT</name>
<dbReference type="EMBL" id="JAWDJT010000009">
    <property type="protein sequence ID" value="MDU0371514.1"/>
    <property type="molecule type" value="Genomic_DNA"/>
</dbReference>
<organism evidence="3 4">
    <name type="scientific">Hymenobacter endophyticus</name>
    <dbReference type="NCBI Taxonomy" id="3076335"/>
    <lineage>
        <taxon>Bacteria</taxon>
        <taxon>Pseudomonadati</taxon>
        <taxon>Bacteroidota</taxon>
        <taxon>Cytophagia</taxon>
        <taxon>Cytophagales</taxon>
        <taxon>Hymenobacteraceae</taxon>
        <taxon>Hymenobacter</taxon>
    </lineage>
</organism>
<dbReference type="PANTHER" id="PTHR23150:SF19">
    <property type="entry name" value="FORMYLGLYCINE-GENERATING ENZYME"/>
    <property type="match status" value="1"/>
</dbReference>
<dbReference type="SUPFAM" id="SSF56436">
    <property type="entry name" value="C-type lectin-like"/>
    <property type="match status" value="1"/>
</dbReference>
<dbReference type="InterPro" id="IPR042095">
    <property type="entry name" value="SUMF_sf"/>
</dbReference>
<evidence type="ECO:0000313" key="4">
    <source>
        <dbReference type="Proteomes" id="UP001250698"/>
    </source>
</evidence>
<comment type="caution">
    <text evidence="3">The sequence shown here is derived from an EMBL/GenBank/DDBJ whole genome shotgun (WGS) entry which is preliminary data.</text>
</comment>
<evidence type="ECO:0000256" key="1">
    <source>
        <dbReference type="SAM" id="SignalP"/>
    </source>
</evidence>